<accession>E4MU80</accession>
<proteinExistence type="predicted"/>
<evidence type="ECO:0000313" key="3">
    <source>
        <dbReference type="Proteomes" id="UP000005391"/>
    </source>
</evidence>
<dbReference type="EMBL" id="AEOH01000044">
    <property type="protein sequence ID" value="EFS96752.1"/>
    <property type="molecule type" value="Genomic_DNA"/>
</dbReference>
<name>E4MU80_CAPOC</name>
<feature type="transmembrane region" description="Helical" evidence="1">
    <location>
        <begin position="12"/>
        <end position="36"/>
    </location>
</feature>
<evidence type="ECO:0000313" key="2">
    <source>
        <dbReference type="EMBL" id="EFS96752.1"/>
    </source>
</evidence>
<dbReference type="AlphaFoldDB" id="E4MU80"/>
<keyword evidence="1" id="KW-0472">Membrane</keyword>
<keyword evidence="1" id="KW-0812">Transmembrane</keyword>
<evidence type="ECO:0000256" key="1">
    <source>
        <dbReference type="SAM" id="Phobius"/>
    </source>
</evidence>
<organism evidence="2 3">
    <name type="scientific">Capnocytophaga ochracea F0287</name>
    <dbReference type="NCBI Taxonomy" id="873517"/>
    <lineage>
        <taxon>Bacteria</taxon>
        <taxon>Pseudomonadati</taxon>
        <taxon>Bacteroidota</taxon>
        <taxon>Flavobacteriia</taxon>
        <taxon>Flavobacteriales</taxon>
        <taxon>Flavobacteriaceae</taxon>
        <taxon>Capnocytophaga</taxon>
    </lineage>
</organism>
<keyword evidence="1" id="KW-1133">Transmembrane helix</keyword>
<dbReference type="HOGENOM" id="CLU_3231211_0_0_10"/>
<reference evidence="2 3" key="1">
    <citation type="submission" date="2010-10" db="EMBL/GenBank/DDBJ databases">
        <authorList>
            <person name="Muzny D."/>
            <person name="Qin X."/>
            <person name="Deng J."/>
            <person name="Jiang H."/>
            <person name="Liu Y."/>
            <person name="Qu J."/>
            <person name="Song X.-Z."/>
            <person name="Zhang L."/>
            <person name="Thornton R."/>
            <person name="Coyle M."/>
            <person name="Francisco L."/>
            <person name="Jackson L."/>
            <person name="Javaid M."/>
            <person name="Korchina V."/>
            <person name="Kovar C."/>
            <person name="Mata R."/>
            <person name="Mathew T."/>
            <person name="Ngo R."/>
            <person name="Nguyen L."/>
            <person name="Nguyen N."/>
            <person name="Okwuonu G."/>
            <person name="Ongeri F."/>
            <person name="Pham C."/>
            <person name="Simmons D."/>
            <person name="Wilczek-Boney K."/>
            <person name="Hale W."/>
            <person name="Jakkamsetti A."/>
            <person name="Pham P."/>
            <person name="Ruth R."/>
            <person name="San Lucas F."/>
            <person name="Warren J."/>
            <person name="Zhang J."/>
            <person name="Zhao Z."/>
            <person name="Zhou C."/>
            <person name="Zhu D."/>
            <person name="Lee S."/>
            <person name="Bess C."/>
            <person name="Blankenburg K."/>
            <person name="Forbes L."/>
            <person name="Fu Q."/>
            <person name="Gubbala S."/>
            <person name="Hirani K."/>
            <person name="Jayaseelan J.C."/>
            <person name="Lara F."/>
            <person name="Munidasa M."/>
            <person name="Palculict T."/>
            <person name="Patil S."/>
            <person name="Pu L.-L."/>
            <person name="Saada N."/>
            <person name="Tang L."/>
            <person name="Weissenberger G."/>
            <person name="Zhu Y."/>
            <person name="Hemphill L."/>
            <person name="Shang Y."/>
            <person name="Youmans B."/>
            <person name="Ayvaz T."/>
            <person name="Ross M."/>
            <person name="Santibanez J."/>
            <person name="Aqrawi P."/>
            <person name="Gross S."/>
            <person name="Joshi V."/>
            <person name="Fowler G."/>
            <person name="Nazareth L."/>
            <person name="Reid J."/>
            <person name="Worley K."/>
            <person name="Petrosino J."/>
            <person name="Highlander S."/>
            <person name="Gibbs R."/>
        </authorList>
    </citation>
    <scope>NUCLEOTIDE SEQUENCE [LARGE SCALE GENOMIC DNA]</scope>
    <source>
        <strain evidence="2 3">F0287</strain>
    </source>
</reference>
<protein>
    <submittedName>
        <fullName evidence="2">Uncharacterized protein</fullName>
    </submittedName>
</protein>
<gene>
    <name evidence="2" type="ORF">HMPREF1977_1940</name>
</gene>
<sequence>MFIMKTKESETVSILKMIFLAILLWWFLYGVFYALGEFVGNIQKDL</sequence>
<comment type="caution">
    <text evidence="2">The sequence shown here is derived from an EMBL/GenBank/DDBJ whole genome shotgun (WGS) entry which is preliminary data.</text>
</comment>
<dbReference type="Proteomes" id="UP000005391">
    <property type="component" value="Unassembled WGS sequence"/>
</dbReference>